<evidence type="ECO:0000313" key="7">
    <source>
        <dbReference type="Ensembl" id="ENSCCRP00015033752.1"/>
    </source>
</evidence>
<dbReference type="SUPFAM" id="SSF69118">
    <property type="entry name" value="AhpD-like"/>
    <property type="match status" value="1"/>
</dbReference>
<protein>
    <submittedName>
        <fullName evidence="7">Si:zfos-80g12.1</fullName>
    </submittedName>
</protein>
<dbReference type="GO" id="GO:1990253">
    <property type="term" value="P:cellular response to leucine starvation"/>
    <property type="evidence" value="ECO:0007669"/>
    <property type="project" value="TreeGrafter"/>
</dbReference>
<evidence type="ECO:0000256" key="6">
    <source>
        <dbReference type="SAM" id="Phobius"/>
    </source>
</evidence>
<keyword evidence="3" id="KW-0963">Cytoplasm</keyword>
<dbReference type="GO" id="GO:0071233">
    <property type="term" value="P:cellular response to L-leucine"/>
    <property type="evidence" value="ECO:0007669"/>
    <property type="project" value="TreeGrafter"/>
</dbReference>
<accession>A0A8C1U8E4</accession>
<reference evidence="7" key="1">
    <citation type="submission" date="2025-08" db="UniProtKB">
        <authorList>
            <consortium name="Ensembl"/>
        </authorList>
    </citation>
    <scope>IDENTIFICATION</scope>
</reference>
<evidence type="ECO:0000256" key="5">
    <source>
        <dbReference type="ARBA" id="ARBA00049242"/>
    </source>
</evidence>
<dbReference type="InterPro" id="IPR029032">
    <property type="entry name" value="AhpD-like"/>
</dbReference>
<evidence type="ECO:0000256" key="2">
    <source>
        <dbReference type="ARBA" id="ARBA00008350"/>
    </source>
</evidence>
<proteinExistence type="inferred from homology"/>
<dbReference type="GO" id="GO:0016239">
    <property type="term" value="P:positive regulation of macroautophagy"/>
    <property type="evidence" value="ECO:0007669"/>
    <property type="project" value="TreeGrafter"/>
</dbReference>
<dbReference type="InterPro" id="IPR006730">
    <property type="entry name" value="Sestrin"/>
</dbReference>
<dbReference type="GO" id="GO:0070728">
    <property type="term" value="F:L-leucine binding"/>
    <property type="evidence" value="ECO:0007669"/>
    <property type="project" value="TreeGrafter"/>
</dbReference>
<dbReference type="GO" id="GO:0016684">
    <property type="term" value="F:oxidoreductase activity, acting on peroxide as acceptor"/>
    <property type="evidence" value="ECO:0007669"/>
    <property type="project" value="TreeGrafter"/>
</dbReference>
<name>A0A8C1U8E4_CYPCA</name>
<dbReference type="PANTHER" id="PTHR12474">
    <property type="entry name" value="P53 REGULATED PA26 NUCLEAR PROTEIN SESTRIN"/>
    <property type="match status" value="1"/>
</dbReference>
<organism evidence="7 8">
    <name type="scientific">Cyprinus carpio</name>
    <name type="common">Common carp</name>
    <dbReference type="NCBI Taxonomy" id="7962"/>
    <lineage>
        <taxon>Eukaryota</taxon>
        <taxon>Metazoa</taxon>
        <taxon>Chordata</taxon>
        <taxon>Craniata</taxon>
        <taxon>Vertebrata</taxon>
        <taxon>Euteleostomi</taxon>
        <taxon>Actinopterygii</taxon>
        <taxon>Neopterygii</taxon>
        <taxon>Teleostei</taxon>
        <taxon>Ostariophysi</taxon>
        <taxon>Cypriniformes</taxon>
        <taxon>Cyprinidae</taxon>
        <taxon>Cyprininae</taxon>
        <taxon>Cyprinus</taxon>
    </lineage>
</organism>
<comment type="subcellular location">
    <subcellularLocation>
        <location evidence="1">Cytoplasm</location>
    </subcellularLocation>
</comment>
<dbReference type="Gene3D" id="1.20.1290.10">
    <property type="entry name" value="AhpD-like"/>
    <property type="match status" value="1"/>
</dbReference>
<dbReference type="GO" id="GO:1904262">
    <property type="term" value="P:negative regulation of TORC1 signaling"/>
    <property type="evidence" value="ECO:0007669"/>
    <property type="project" value="TreeGrafter"/>
</dbReference>
<keyword evidence="6" id="KW-1133">Transmembrane helix</keyword>
<keyword evidence="4" id="KW-0560">Oxidoreductase</keyword>
<dbReference type="GO" id="GO:1901031">
    <property type="term" value="P:regulation of response to reactive oxygen species"/>
    <property type="evidence" value="ECO:0007669"/>
    <property type="project" value="InterPro"/>
</dbReference>
<dbReference type="FunFam" id="1.20.1290.10:FF:000001">
    <property type="entry name" value="Sestrin 1"/>
    <property type="match status" value="1"/>
</dbReference>
<evidence type="ECO:0000256" key="3">
    <source>
        <dbReference type="ARBA" id="ARBA00022490"/>
    </source>
</evidence>
<dbReference type="GO" id="GO:0005634">
    <property type="term" value="C:nucleus"/>
    <property type="evidence" value="ECO:0007669"/>
    <property type="project" value="InterPro"/>
</dbReference>
<evidence type="ECO:0000313" key="8">
    <source>
        <dbReference type="Proteomes" id="UP000694700"/>
    </source>
</evidence>
<sequence>MNQQISILNTSQTGTSDIDFLSTNCLKYTFKINLKNTLNICFSFMLFFFYLPFVCPFLIAVFYSFWQVMVNSEKDRASLLCMKALANRGRLDSVSQQMASHPQYLESFLRTQHYILYMDGPLPVHYRHYIAIMAAARHHCRYLVSLHSAQFLLADGDPLWLQGLEAAPLRLQHLDHINKVLAHQPWLTARSHIQALLKTGEQCWSLAELVQAVVLLAHCHSLCSFVFGSGSDSDTTPTPRVHHGTPPGYCLCDAANVRCNTCITCIVVAYLREQIQKSQEEIKERKGDRLHSQTLLHAGKMFISLKPVCRVTMFLNAAEEDEAMFSADPSRFVTDPEFGYQEFARREEDHFQVFRVQDYSWEDHGYSLVNRLYSDIGHLLDERFRNVASLPFPHSPDLKRAIWNYIHCIYGIRYDDYDYGEVNRLLERGLKLYIKAVACYPDSSKTPLCPLSWAPVKASDKVHVNLLVMEARLQAELLYALRAITQYMIA</sequence>
<keyword evidence="6" id="KW-0472">Membrane</keyword>
<dbReference type="PANTHER" id="PTHR12474:SF1">
    <property type="entry name" value="SESTRIN 3"/>
    <property type="match status" value="1"/>
</dbReference>
<feature type="transmembrane region" description="Helical" evidence="6">
    <location>
        <begin position="40"/>
        <end position="66"/>
    </location>
</feature>
<dbReference type="Ensembl" id="ENSCCRT00015034928.1">
    <property type="protein sequence ID" value="ENSCCRP00015033752.1"/>
    <property type="gene ID" value="ENSCCRG00015013977.1"/>
</dbReference>
<keyword evidence="6" id="KW-0812">Transmembrane</keyword>
<comment type="similarity">
    <text evidence="2">Belongs to the sestrin family.</text>
</comment>
<evidence type="ECO:0000256" key="1">
    <source>
        <dbReference type="ARBA" id="ARBA00004496"/>
    </source>
</evidence>
<evidence type="ECO:0000256" key="4">
    <source>
        <dbReference type="ARBA" id="ARBA00023002"/>
    </source>
</evidence>
<comment type="catalytic activity">
    <reaction evidence="5">
        <text>a hydroperoxide + L-cysteinyl-[protein] = S-hydroxy-L-cysteinyl-[protein] + an alcohol</text>
        <dbReference type="Rhea" id="RHEA:67124"/>
        <dbReference type="Rhea" id="RHEA-COMP:10131"/>
        <dbReference type="Rhea" id="RHEA-COMP:17193"/>
        <dbReference type="ChEBI" id="CHEBI:29950"/>
        <dbReference type="ChEBI" id="CHEBI:30879"/>
        <dbReference type="ChEBI" id="CHEBI:35924"/>
        <dbReference type="ChEBI" id="CHEBI:61973"/>
    </reaction>
    <physiologicalReaction direction="left-to-right" evidence="5">
        <dbReference type="Rhea" id="RHEA:67125"/>
    </physiologicalReaction>
</comment>
<dbReference type="Pfam" id="PF04636">
    <property type="entry name" value="PA26"/>
    <property type="match status" value="1"/>
</dbReference>
<dbReference type="GO" id="GO:0005737">
    <property type="term" value="C:cytoplasm"/>
    <property type="evidence" value="ECO:0007669"/>
    <property type="project" value="UniProtKB-SubCell"/>
</dbReference>
<dbReference type="AlphaFoldDB" id="A0A8C1U8E4"/>
<dbReference type="Proteomes" id="UP000694700">
    <property type="component" value="Unplaced"/>
</dbReference>